<dbReference type="EMBL" id="JBHRFL010000003">
    <property type="protein sequence ID" value="MFC6068630.1"/>
    <property type="molecule type" value="Genomic_DNA"/>
</dbReference>
<protein>
    <recommendedName>
        <fullName evidence="4">EamA family transporter</fullName>
    </recommendedName>
</protein>
<evidence type="ECO:0008006" key="4">
    <source>
        <dbReference type="Google" id="ProtNLM"/>
    </source>
</evidence>
<keyword evidence="1" id="KW-1133">Transmembrane helix</keyword>
<comment type="caution">
    <text evidence="2">The sequence shown here is derived from an EMBL/GenBank/DDBJ whole genome shotgun (WGS) entry which is preliminary data.</text>
</comment>
<feature type="transmembrane region" description="Helical" evidence="1">
    <location>
        <begin position="66"/>
        <end position="85"/>
    </location>
</feature>
<gene>
    <name evidence="2" type="ORF">ACFLLB_03480</name>
</gene>
<keyword evidence="1" id="KW-0472">Membrane</keyword>
<organism evidence="2 3">
    <name type="scientific">Stenotrophomonas geniculata</name>
    <dbReference type="NCBI Taxonomy" id="86188"/>
    <lineage>
        <taxon>Bacteria</taxon>
        <taxon>Pseudomonadati</taxon>
        <taxon>Pseudomonadota</taxon>
        <taxon>Gammaproteobacteria</taxon>
        <taxon>Lysobacterales</taxon>
        <taxon>Lysobacteraceae</taxon>
        <taxon>Stenotrophomonas</taxon>
    </lineage>
</organism>
<evidence type="ECO:0000313" key="2">
    <source>
        <dbReference type="EMBL" id="MFC6068630.1"/>
    </source>
</evidence>
<evidence type="ECO:0000313" key="3">
    <source>
        <dbReference type="Proteomes" id="UP001596115"/>
    </source>
</evidence>
<name>A0ABW1MZC1_9GAMM</name>
<feature type="transmembrane region" description="Helical" evidence="1">
    <location>
        <begin position="37"/>
        <end position="60"/>
    </location>
</feature>
<reference evidence="2 3" key="1">
    <citation type="submission" date="2024-09" db="EMBL/GenBank/DDBJ databases">
        <title>Whole genome analysis of Stenotrophomonas geniculata MK-1, and its biological control impact on peanut foliage fungus diseases.</title>
        <authorList>
            <person name="Ahsan T."/>
        </authorList>
    </citation>
    <scope>NUCLEOTIDE SEQUENCE [LARGE SCALE GENOMIC DNA]</scope>
    <source>
        <strain evidence="2 3">MK-1</strain>
    </source>
</reference>
<dbReference type="RefSeq" id="WP_367141405.1">
    <property type="nucleotide sequence ID" value="NZ_JBFLAA010000005.1"/>
</dbReference>
<keyword evidence="1" id="KW-0812">Transmembrane</keyword>
<keyword evidence="3" id="KW-1185">Reference proteome</keyword>
<accession>A0ABW1MZC1</accession>
<proteinExistence type="predicted"/>
<sequence length="92" mass="9821">MSSPTPIITKPPKANRASFLPQGVMPIRDTLKHWTTWLWGILLASPDGLYAGAAALGMLADEAMPTAITTFIRVFAGVGLIAKFISQKRPGA</sequence>
<evidence type="ECO:0000256" key="1">
    <source>
        <dbReference type="SAM" id="Phobius"/>
    </source>
</evidence>
<dbReference type="Proteomes" id="UP001596115">
    <property type="component" value="Unassembled WGS sequence"/>
</dbReference>